<evidence type="ECO:0000313" key="2">
    <source>
        <dbReference type="Proteomes" id="UP000324222"/>
    </source>
</evidence>
<comment type="caution">
    <text evidence="1">The sequence shown here is derived from an EMBL/GenBank/DDBJ whole genome shotgun (WGS) entry which is preliminary data.</text>
</comment>
<protein>
    <submittedName>
        <fullName evidence="1">Uncharacterized protein</fullName>
    </submittedName>
</protein>
<dbReference type="EMBL" id="VSRR010003300">
    <property type="protein sequence ID" value="MPC35550.1"/>
    <property type="molecule type" value="Genomic_DNA"/>
</dbReference>
<sequence length="47" mass="5268">MYRQPPLNEGSHNEGSHNEGFILLPSAHLTNTKLALTKFNPGNFFQV</sequence>
<dbReference type="AlphaFoldDB" id="A0A5B7ELW3"/>
<evidence type="ECO:0000313" key="1">
    <source>
        <dbReference type="EMBL" id="MPC35550.1"/>
    </source>
</evidence>
<accession>A0A5B7ELW3</accession>
<name>A0A5B7ELW3_PORTR</name>
<organism evidence="1 2">
    <name type="scientific">Portunus trituberculatus</name>
    <name type="common">Swimming crab</name>
    <name type="synonym">Neptunus trituberculatus</name>
    <dbReference type="NCBI Taxonomy" id="210409"/>
    <lineage>
        <taxon>Eukaryota</taxon>
        <taxon>Metazoa</taxon>
        <taxon>Ecdysozoa</taxon>
        <taxon>Arthropoda</taxon>
        <taxon>Crustacea</taxon>
        <taxon>Multicrustacea</taxon>
        <taxon>Malacostraca</taxon>
        <taxon>Eumalacostraca</taxon>
        <taxon>Eucarida</taxon>
        <taxon>Decapoda</taxon>
        <taxon>Pleocyemata</taxon>
        <taxon>Brachyura</taxon>
        <taxon>Eubrachyura</taxon>
        <taxon>Portunoidea</taxon>
        <taxon>Portunidae</taxon>
        <taxon>Portuninae</taxon>
        <taxon>Portunus</taxon>
    </lineage>
</organism>
<proteinExistence type="predicted"/>
<dbReference type="Proteomes" id="UP000324222">
    <property type="component" value="Unassembled WGS sequence"/>
</dbReference>
<gene>
    <name evidence="1" type="ORF">E2C01_028976</name>
</gene>
<reference evidence="1 2" key="1">
    <citation type="submission" date="2019-05" db="EMBL/GenBank/DDBJ databases">
        <title>Another draft genome of Portunus trituberculatus and its Hox gene families provides insights of decapod evolution.</title>
        <authorList>
            <person name="Jeong J.-H."/>
            <person name="Song I."/>
            <person name="Kim S."/>
            <person name="Choi T."/>
            <person name="Kim D."/>
            <person name="Ryu S."/>
            <person name="Kim W."/>
        </authorList>
    </citation>
    <scope>NUCLEOTIDE SEQUENCE [LARGE SCALE GENOMIC DNA]</scope>
    <source>
        <tissue evidence="1">Muscle</tissue>
    </source>
</reference>
<keyword evidence="2" id="KW-1185">Reference proteome</keyword>